<accession>A0A6G5ADU0</accession>
<evidence type="ECO:0000313" key="2">
    <source>
        <dbReference type="EMBL" id="NOV35975.1"/>
    </source>
</evidence>
<dbReference type="OrthoDB" id="6480448at2759"/>
<sequence>MNFVEAVVDKLRDALELMKKLESSWEHLQYNSDTLKDDIEDACSDQIAVVGQRKNRLCFEVDLLVSEPKRRIQSDLAKLNHYQSSLRSLFQLYNAGKLNDENAFSCLQVFELPNVTIEVPQLLFAKTGQEELEKAARGFGCAKLHPPSALGDFVASETSLFSGECLKDSESNETWLLCDMDNYSGEDEMVAASLPKSLSATSSSIEAVSIDEDEPAGTFHKLVEDHSKRNHMMDLEQDQSSWLLPNHGYSGKNELRQTKTFCETKTSDIKNEVANWPLIPKDCVTCEDDLVMSKTSNGNSEWLITSKAKPMPTSCSYTTTIREMFKPYFDHGNDSIWIANAL</sequence>
<reference evidence="1" key="2">
    <citation type="submission" date="2020-03" db="EMBL/GenBank/DDBJ databases">
        <title>A transcriptome and proteome of the tick Rhipicephalus microplus shaped by the genetic composition of its hosts and developmental stage.</title>
        <authorList>
            <person name="Garcia G.R."/>
            <person name="Ribeiro J.M.C."/>
            <person name="Maruyama S.R."/>
            <person name="Gardinasse L.G."/>
            <person name="Nelson K."/>
            <person name="Ferreira B.R."/>
            <person name="Andrade T.G."/>
            <person name="Santos I.K.F.M."/>
        </authorList>
    </citation>
    <scope>NUCLEOTIDE SEQUENCE</scope>
    <source>
        <strain evidence="1">NSGR</strain>
        <tissue evidence="1">Salivary glands</tissue>
    </source>
</reference>
<dbReference type="VEuPathDB" id="VectorBase:LOC119186573"/>
<dbReference type="EMBL" id="GIKN01006706">
    <property type="protein sequence ID" value="NIE48979.1"/>
    <property type="molecule type" value="Transcribed_RNA"/>
</dbReference>
<dbReference type="EMBL" id="GHWJ01003238">
    <property type="protein sequence ID" value="NOV35975.1"/>
    <property type="molecule type" value="Transcribed_RNA"/>
</dbReference>
<name>A0A6G5ADU0_RHIMP</name>
<organism evidence="1">
    <name type="scientific">Rhipicephalus microplus</name>
    <name type="common">Cattle tick</name>
    <name type="synonym">Boophilus microplus</name>
    <dbReference type="NCBI Taxonomy" id="6941"/>
    <lineage>
        <taxon>Eukaryota</taxon>
        <taxon>Metazoa</taxon>
        <taxon>Ecdysozoa</taxon>
        <taxon>Arthropoda</taxon>
        <taxon>Chelicerata</taxon>
        <taxon>Arachnida</taxon>
        <taxon>Acari</taxon>
        <taxon>Parasitiformes</taxon>
        <taxon>Ixodida</taxon>
        <taxon>Ixodoidea</taxon>
        <taxon>Ixodidae</taxon>
        <taxon>Rhipicephalinae</taxon>
        <taxon>Rhipicephalus</taxon>
        <taxon>Boophilus</taxon>
    </lineage>
</organism>
<protein>
    <submittedName>
        <fullName evidence="2">Protein ovary overexpressed</fullName>
    </submittedName>
</protein>
<reference evidence="2" key="1">
    <citation type="submission" date="2019-09" db="EMBL/GenBank/DDBJ databases">
        <title>Organ-specific transcriptomic study of the physiology of the cattle tick, Rhipicephalus microplus.</title>
        <authorList>
            <person name="Tirloni L."/>
            <person name="Braz G."/>
            <person name="Gandara A.C.P."/>
            <person name="Sabadin G.A."/>
            <person name="da Silva R.M."/>
            <person name="Guizzo M.G."/>
            <person name="Machado J.A."/>
            <person name="Costa E.P."/>
            <person name="Gomes H.F."/>
            <person name="Moraes J."/>
            <person name="Mota M.B.S."/>
            <person name="Mesquita R.D."/>
            <person name="Alvarenga P.H."/>
            <person name="Alves F."/>
            <person name="Seixas A."/>
            <person name="da Fonseca R.N."/>
            <person name="Fogaca A."/>
            <person name="Logullo C."/>
            <person name="Tanaka A."/>
            <person name="Daffre S."/>
            <person name="Termignoni C."/>
            <person name="Vaz I.S.Jr."/>
            <person name="Oliveira P.L."/>
            <person name="Ribeiro J.M."/>
        </authorList>
    </citation>
    <scope>NUCLEOTIDE SEQUENCE</scope>
    <source>
        <strain evidence="2">Porto Alegre</strain>
    </source>
</reference>
<dbReference type="AlphaFoldDB" id="A0A6G5ADU0"/>
<evidence type="ECO:0000313" key="1">
    <source>
        <dbReference type="EMBL" id="NIE48979.1"/>
    </source>
</evidence>
<proteinExistence type="predicted"/>